<sequence length="549" mass="62081">MKKSLSTRLMYSYMGLILAIIVGISVGLSYLITEYFFRTKELELNDKGGQVAMMVRYFDAMHMDKAILREYLTSMDQLVGARIWVFNNQFELIGASETGTEYEQTHEPGSSRQEREARRREKWMQSVAAIDRQIRENGNGHERFQKILTKVYSGERVNERIYHPYYKEQVLMVGIPLKDPVGKVTGALLLASPLGGLNKVLKDIYIYTIIVGIIALFVSVIIVSGLTRRMVKPLISMKNSAKAIALGDYSLKVAVDGDDEIADLGRSLNSLGRDLEQFVLKSQKMEKMRRDFVANVSHELRTPITIIQGYNEALSDGTITDPEDVKKYRKLINDETRRLERLINELLDISRLQRGEGEEMEPIPLGKVVESVVNMLEGRAKKRDIRLEQYVDDSLLVYGNGDRLYQLVMILGDNAMKYSPDSSVIRFQVMENGRKGTVLTVADQGFGIPEEDIPYIWERFYKADKSHSRHIPGTGLGLAIGKEIIRMHKAKVQVQSKVGKGTAFVITFPPYAPQSKVDPDGAHEAEVVEDVHPLPEDDTVEQGGENRNE</sequence>
<dbReference type="GO" id="GO:0000155">
    <property type="term" value="F:phosphorelay sensor kinase activity"/>
    <property type="evidence" value="ECO:0007669"/>
    <property type="project" value="InterPro"/>
</dbReference>
<dbReference type="InterPro" id="IPR003661">
    <property type="entry name" value="HisK_dim/P_dom"/>
</dbReference>
<evidence type="ECO:0000259" key="15">
    <source>
        <dbReference type="PROSITE" id="PS50885"/>
    </source>
</evidence>
<keyword evidence="8" id="KW-0067">ATP-binding</keyword>
<keyword evidence="10 13" id="KW-0472">Membrane</keyword>
<proteinExistence type="predicted"/>
<feature type="compositionally biased region" description="Polar residues" evidence="12">
    <location>
        <begin position="98"/>
        <end position="111"/>
    </location>
</feature>
<dbReference type="EC" id="2.7.13.3" evidence="3"/>
<evidence type="ECO:0000256" key="6">
    <source>
        <dbReference type="ARBA" id="ARBA00022741"/>
    </source>
</evidence>
<accession>A0A1H2YKP2</accession>
<evidence type="ECO:0000256" key="11">
    <source>
        <dbReference type="SAM" id="Coils"/>
    </source>
</evidence>
<keyword evidence="13" id="KW-1133">Transmembrane helix</keyword>
<feature type="domain" description="HAMP" evidence="15">
    <location>
        <begin position="228"/>
        <end position="280"/>
    </location>
</feature>
<dbReference type="Gene3D" id="1.10.287.130">
    <property type="match status" value="1"/>
</dbReference>
<gene>
    <name evidence="16" type="ORF">SAMN05216495_11170</name>
</gene>
<keyword evidence="9" id="KW-0902">Two-component regulatory system</keyword>
<evidence type="ECO:0000256" key="8">
    <source>
        <dbReference type="ARBA" id="ARBA00022840"/>
    </source>
</evidence>
<feature type="region of interest" description="Disordered" evidence="12">
    <location>
        <begin position="515"/>
        <end position="549"/>
    </location>
</feature>
<feature type="transmembrane region" description="Helical" evidence="13">
    <location>
        <begin position="204"/>
        <end position="227"/>
    </location>
</feature>
<dbReference type="SMART" id="SM00304">
    <property type="entry name" value="HAMP"/>
    <property type="match status" value="1"/>
</dbReference>
<dbReference type="CDD" id="cd00075">
    <property type="entry name" value="HATPase"/>
    <property type="match status" value="1"/>
</dbReference>
<dbReference type="Gene3D" id="3.30.565.10">
    <property type="entry name" value="Histidine kinase-like ATPase, C-terminal domain"/>
    <property type="match status" value="1"/>
</dbReference>
<dbReference type="InterPro" id="IPR004358">
    <property type="entry name" value="Sig_transdc_His_kin-like_C"/>
</dbReference>
<dbReference type="RefSeq" id="WP_074706761.1">
    <property type="nucleotide sequence ID" value="NZ_FNOP01000011.1"/>
</dbReference>
<dbReference type="PROSITE" id="PS50885">
    <property type="entry name" value="HAMP"/>
    <property type="match status" value="1"/>
</dbReference>
<dbReference type="SUPFAM" id="SSF47384">
    <property type="entry name" value="Homodimeric domain of signal transducing histidine kinase"/>
    <property type="match status" value="1"/>
</dbReference>
<comment type="subcellular location">
    <subcellularLocation>
        <location evidence="2">Membrane</location>
    </subcellularLocation>
</comment>
<feature type="domain" description="Histidine kinase" evidence="14">
    <location>
        <begin position="295"/>
        <end position="512"/>
    </location>
</feature>
<evidence type="ECO:0000256" key="12">
    <source>
        <dbReference type="SAM" id="MobiDB-lite"/>
    </source>
</evidence>
<dbReference type="Pfam" id="PF02518">
    <property type="entry name" value="HATPase_c"/>
    <property type="match status" value="1"/>
</dbReference>
<dbReference type="GO" id="GO:0000156">
    <property type="term" value="F:phosphorelay response regulator activity"/>
    <property type="evidence" value="ECO:0007669"/>
    <property type="project" value="TreeGrafter"/>
</dbReference>
<keyword evidence="7 16" id="KW-0418">Kinase</keyword>
<evidence type="ECO:0000256" key="2">
    <source>
        <dbReference type="ARBA" id="ARBA00004370"/>
    </source>
</evidence>
<dbReference type="CDD" id="cd00082">
    <property type="entry name" value="HisKA"/>
    <property type="match status" value="1"/>
</dbReference>
<dbReference type="Pfam" id="PF00512">
    <property type="entry name" value="HisKA"/>
    <property type="match status" value="1"/>
</dbReference>
<evidence type="ECO:0000259" key="14">
    <source>
        <dbReference type="PROSITE" id="PS50109"/>
    </source>
</evidence>
<dbReference type="Proteomes" id="UP000182379">
    <property type="component" value="Unassembled WGS sequence"/>
</dbReference>
<feature type="compositionally biased region" description="Basic and acidic residues" evidence="12">
    <location>
        <begin position="517"/>
        <end position="535"/>
    </location>
</feature>
<dbReference type="PANTHER" id="PTHR42878:SF7">
    <property type="entry name" value="SENSOR HISTIDINE KINASE GLRK"/>
    <property type="match status" value="1"/>
</dbReference>
<dbReference type="PANTHER" id="PTHR42878">
    <property type="entry name" value="TWO-COMPONENT HISTIDINE KINASE"/>
    <property type="match status" value="1"/>
</dbReference>
<comment type="catalytic activity">
    <reaction evidence="1">
        <text>ATP + protein L-histidine = ADP + protein N-phospho-L-histidine.</text>
        <dbReference type="EC" id="2.7.13.3"/>
    </reaction>
</comment>
<evidence type="ECO:0000256" key="5">
    <source>
        <dbReference type="ARBA" id="ARBA00022679"/>
    </source>
</evidence>
<dbReference type="EMBL" id="FNOP01000011">
    <property type="protein sequence ID" value="SDX05378.1"/>
    <property type="molecule type" value="Genomic_DNA"/>
</dbReference>
<dbReference type="SMART" id="SM00388">
    <property type="entry name" value="HisKA"/>
    <property type="match status" value="1"/>
</dbReference>
<dbReference type="AlphaFoldDB" id="A0A1H2YKP2"/>
<name>A0A1H2YKP2_ACIFE</name>
<dbReference type="Pfam" id="PF00672">
    <property type="entry name" value="HAMP"/>
    <property type="match status" value="1"/>
</dbReference>
<evidence type="ECO:0000256" key="13">
    <source>
        <dbReference type="SAM" id="Phobius"/>
    </source>
</evidence>
<dbReference type="GO" id="GO:0030295">
    <property type="term" value="F:protein kinase activator activity"/>
    <property type="evidence" value="ECO:0007669"/>
    <property type="project" value="TreeGrafter"/>
</dbReference>
<feature type="region of interest" description="Disordered" evidence="12">
    <location>
        <begin position="98"/>
        <end position="117"/>
    </location>
</feature>
<keyword evidence="6" id="KW-0547">Nucleotide-binding</keyword>
<dbReference type="Gene3D" id="6.10.340.10">
    <property type="match status" value="1"/>
</dbReference>
<dbReference type="InterPro" id="IPR036890">
    <property type="entry name" value="HATPase_C_sf"/>
</dbReference>
<keyword evidence="5" id="KW-0808">Transferase</keyword>
<dbReference type="InterPro" id="IPR005467">
    <property type="entry name" value="His_kinase_dom"/>
</dbReference>
<dbReference type="InterPro" id="IPR050351">
    <property type="entry name" value="BphY/WalK/GraS-like"/>
</dbReference>
<keyword evidence="11" id="KW-0175">Coiled coil</keyword>
<dbReference type="GO" id="GO:0016020">
    <property type="term" value="C:membrane"/>
    <property type="evidence" value="ECO:0007669"/>
    <property type="project" value="UniProtKB-SubCell"/>
</dbReference>
<evidence type="ECO:0000256" key="4">
    <source>
        <dbReference type="ARBA" id="ARBA00022553"/>
    </source>
</evidence>
<dbReference type="FunFam" id="3.30.565.10:FF:000006">
    <property type="entry name" value="Sensor histidine kinase WalK"/>
    <property type="match status" value="1"/>
</dbReference>
<dbReference type="SMART" id="SM00387">
    <property type="entry name" value="HATPase_c"/>
    <property type="match status" value="1"/>
</dbReference>
<dbReference type="GO" id="GO:0007234">
    <property type="term" value="P:osmosensory signaling via phosphorelay pathway"/>
    <property type="evidence" value="ECO:0007669"/>
    <property type="project" value="TreeGrafter"/>
</dbReference>
<feature type="transmembrane region" description="Helical" evidence="13">
    <location>
        <begin position="12"/>
        <end position="32"/>
    </location>
</feature>
<dbReference type="SUPFAM" id="SSF158472">
    <property type="entry name" value="HAMP domain-like"/>
    <property type="match status" value="1"/>
</dbReference>
<keyword evidence="13" id="KW-0812">Transmembrane</keyword>
<evidence type="ECO:0000256" key="7">
    <source>
        <dbReference type="ARBA" id="ARBA00022777"/>
    </source>
</evidence>
<dbReference type="InterPro" id="IPR003594">
    <property type="entry name" value="HATPase_dom"/>
</dbReference>
<dbReference type="PROSITE" id="PS50109">
    <property type="entry name" value="HIS_KIN"/>
    <property type="match status" value="1"/>
</dbReference>
<evidence type="ECO:0000256" key="9">
    <source>
        <dbReference type="ARBA" id="ARBA00023012"/>
    </source>
</evidence>
<dbReference type="InterPro" id="IPR003660">
    <property type="entry name" value="HAMP_dom"/>
</dbReference>
<comment type="caution">
    <text evidence="16">The sequence shown here is derived from an EMBL/GenBank/DDBJ whole genome shotgun (WGS) entry which is preliminary data.</text>
</comment>
<dbReference type="CDD" id="cd06225">
    <property type="entry name" value="HAMP"/>
    <property type="match status" value="1"/>
</dbReference>
<dbReference type="PRINTS" id="PR00344">
    <property type="entry name" value="BCTRLSENSOR"/>
</dbReference>
<reference evidence="16 17" key="1">
    <citation type="submission" date="2016-10" db="EMBL/GenBank/DDBJ databases">
        <authorList>
            <person name="Varghese N."/>
            <person name="Submissions S."/>
        </authorList>
    </citation>
    <scope>NUCLEOTIDE SEQUENCE [LARGE SCALE GENOMIC DNA]</scope>
    <source>
        <strain evidence="16 17">WCC6</strain>
    </source>
</reference>
<evidence type="ECO:0000256" key="10">
    <source>
        <dbReference type="ARBA" id="ARBA00023136"/>
    </source>
</evidence>
<organism evidence="16 17">
    <name type="scientific">Acidaminococcus fermentans</name>
    <dbReference type="NCBI Taxonomy" id="905"/>
    <lineage>
        <taxon>Bacteria</taxon>
        <taxon>Bacillati</taxon>
        <taxon>Bacillota</taxon>
        <taxon>Negativicutes</taxon>
        <taxon>Acidaminococcales</taxon>
        <taxon>Acidaminococcaceae</taxon>
        <taxon>Acidaminococcus</taxon>
    </lineage>
</organism>
<evidence type="ECO:0000313" key="16">
    <source>
        <dbReference type="EMBL" id="SDX05378.1"/>
    </source>
</evidence>
<dbReference type="FunFam" id="1.10.287.130:FF:000001">
    <property type="entry name" value="Two-component sensor histidine kinase"/>
    <property type="match status" value="1"/>
</dbReference>
<feature type="coiled-coil region" evidence="11">
    <location>
        <begin position="325"/>
        <end position="352"/>
    </location>
</feature>
<evidence type="ECO:0000256" key="1">
    <source>
        <dbReference type="ARBA" id="ARBA00000085"/>
    </source>
</evidence>
<dbReference type="InterPro" id="IPR036097">
    <property type="entry name" value="HisK_dim/P_sf"/>
</dbReference>
<keyword evidence="4" id="KW-0597">Phosphoprotein</keyword>
<dbReference type="SUPFAM" id="SSF55874">
    <property type="entry name" value="ATPase domain of HSP90 chaperone/DNA topoisomerase II/histidine kinase"/>
    <property type="match status" value="1"/>
</dbReference>
<protein>
    <recommendedName>
        <fullName evidence="3">histidine kinase</fullName>
        <ecNumber evidence="3">2.7.13.3</ecNumber>
    </recommendedName>
</protein>
<dbReference type="GO" id="GO:0005524">
    <property type="term" value="F:ATP binding"/>
    <property type="evidence" value="ECO:0007669"/>
    <property type="project" value="UniProtKB-KW"/>
</dbReference>
<evidence type="ECO:0000313" key="17">
    <source>
        <dbReference type="Proteomes" id="UP000182379"/>
    </source>
</evidence>
<evidence type="ECO:0000256" key="3">
    <source>
        <dbReference type="ARBA" id="ARBA00012438"/>
    </source>
</evidence>